<gene>
    <name evidence="4 7" type="primary">rplQ</name>
    <name evidence="7" type="ordered locus">PSMK_23740</name>
</gene>
<dbReference type="GO" id="GO:0022625">
    <property type="term" value="C:cytosolic large ribosomal subunit"/>
    <property type="evidence" value="ECO:0007669"/>
    <property type="project" value="TreeGrafter"/>
</dbReference>
<evidence type="ECO:0000313" key="8">
    <source>
        <dbReference type="Proteomes" id="UP000007881"/>
    </source>
</evidence>
<evidence type="ECO:0000256" key="3">
    <source>
        <dbReference type="ARBA" id="ARBA00023274"/>
    </source>
</evidence>
<dbReference type="GO" id="GO:0006412">
    <property type="term" value="P:translation"/>
    <property type="evidence" value="ECO:0007669"/>
    <property type="project" value="UniProtKB-UniRule"/>
</dbReference>
<dbReference type="PANTHER" id="PTHR14413:SF16">
    <property type="entry name" value="LARGE RIBOSOMAL SUBUNIT PROTEIN BL17M"/>
    <property type="match status" value="1"/>
</dbReference>
<dbReference type="SUPFAM" id="SSF64263">
    <property type="entry name" value="Prokaryotic ribosomal protein L17"/>
    <property type="match status" value="1"/>
</dbReference>
<evidence type="ECO:0000256" key="4">
    <source>
        <dbReference type="HAMAP-Rule" id="MF_01368"/>
    </source>
</evidence>
<dbReference type="PANTHER" id="PTHR14413">
    <property type="entry name" value="RIBOSOMAL PROTEIN L17"/>
    <property type="match status" value="1"/>
</dbReference>
<protein>
    <recommendedName>
        <fullName evidence="4">Large ribosomal subunit protein bL17</fullName>
    </recommendedName>
</protein>
<dbReference type="OrthoDB" id="9809073at2"/>
<feature type="region of interest" description="Disordered" evidence="6">
    <location>
        <begin position="146"/>
        <end position="247"/>
    </location>
</feature>
<feature type="compositionally biased region" description="Low complexity" evidence="6">
    <location>
        <begin position="191"/>
        <end position="220"/>
    </location>
</feature>
<evidence type="ECO:0000313" key="7">
    <source>
        <dbReference type="EMBL" id="BAM04533.1"/>
    </source>
</evidence>
<sequence length="247" mass="26350">MRHRYAGRTLGRRTNHRIAMWRNMAVSLFTHGQITTTIPKAKSFQPFAEKLISAAKKGDLASRRRVIAKLGGEKWMIKSEDADGVVRNKYGEMKSAPKIVKHLFEEIAPRYANRAGGCTRIVKLATHRLGDGSDLCVVQLVGDESGPQVNGRFSRRRNQADKRTAFAASLRKGDSTERHEQPDAQEPEAPPAAAADAADADAVAVAAAAPAAEEPTPDDAGASDPAAEATGTSGDVTEAPEAGTKPA</sequence>
<evidence type="ECO:0000256" key="6">
    <source>
        <dbReference type="SAM" id="MobiDB-lite"/>
    </source>
</evidence>
<keyword evidence="8" id="KW-1185">Reference proteome</keyword>
<dbReference type="InterPro" id="IPR036373">
    <property type="entry name" value="Ribosomal_bL17_sf"/>
</dbReference>
<dbReference type="Pfam" id="PF01196">
    <property type="entry name" value="Ribosomal_L17"/>
    <property type="match status" value="1"/>
</dbReference>
<dbReference type="Gene3D" id="3.90.1030.10">
    <property type="entry name" value="Ribosomal protein L17"/>
    <property type="match status" value="1"/>
</dbReference>
<dbReference type="AlphaFoldDB" id="I0IGZ5"/>
<dbReference type="HAMAP" id="MF_01368">
    <property type="entry name" value="Ribosomal_bL17"/>
    <property type="match status" value="1"/>
</dbReference>
<feature type="compositionally biased region" description="Basic and acidic residues" evidence="6">
    <location>
        <begin position="171"/>
        <end position="182"/>
    </location>
</feature>
<dbReference type="NCBIfam" id="TIGR00059">
    <property type="entry name" value="L17"/>
    <property type="match status" value="1"/>
</dbReference>
<proteinExistence type="inferred from homology"/>
<organism evidence="7 8">
    <name type="scientific">Phycisphaera mikurensis (strain NBRC 102666 / KCTC 22515 / FYK2301M01)</name>
    <dbReference type="NCBI Taxonomy" id="1142394"/>
    <lineage>
        <taxon>Bacteria</taxon>
        <taxon>Pseudomonadati</taxon>
        <taxon>Planctomycetota</taxon>
        <taxon>Phycisphaerae</taxon>
        <taxon>Phycisphaerales</taxon>
        <taxon>Phycisphaeraceae</taxon>
        <taxon>Phycisphaera</taxon>
    </lineage>
</organism>
<dbReference type="RefSeq" id="WP_014437746.1">
    <property type="nucleotide sequence ID" value="NC_017080.1"/>
</dbReference>
<dbReference type="STRING" id="1142394.PSMK_23740"/>
<comment type="similarity">
    <text evidence="1 4 5">Belongs to the bacterial ribosomal protein bL17 family.</text>
</comment>
<evidence type="ECO:0000256" key="2">
    <source>
        <dbReference type="ARBA" id="ARBA00022980"/>
    </source>
</evidence>
<dbReference type="GO" id="GO:0003735">
    <property type="term" value="F:structural constituent of ribosome"/>
    <property type="evidence" value="ECO:0007669"/>
    <property type="project" value="InterPro"/>
</dbReference>
<dbReference type="HOGENOM" id="CLU_074407_0_0_0"/>
<dbReference type="EMBL" id="AP012338">
    <property type="protein sequence ID" value="BAM04533.1"/>
    <property type="molecule type" value="Genomic_DNA"/>
</dbReference>
<evidence type="ECO:0000256" key="1">
    <source>
        <dbReference type="ARBA" id="ARBA00008777"/>
    </source>
</evidence>
<keyword evidence="2 4" id="KW-0689">Ribosomal protein</keyword>
<dbReference type="Proteomes" id="UP000007881">
    <property type="component" value="Chromosome"/>
</dbReference>
<name>I0IGZ5_PHYMF</name>
<accession>I0IGZ5</accession>
<dbReference type="eggNOG" id="COG0203">
    <property type="taxonomic scope" value="Bacteria"/>
</dbReference>
<comment type="subunit">
    <text evidence="4">Part of the 50S ribosomal subunit. Contacts protein L32.</text>
</comment>
<dbReference type="InterPro" id="IPR000456">
    <property type="entry name" value="Ribosomal_bL17"/>
</dbReference>
<evidence type="ECO:0000256" key="5">
    <source>
        <dbReference type="RuleBase" id="RU000660"/>
    </source>
</evidence>
<dbReference type="KEGG" id="phm:PSMK_23740"/>
<reference evidence="7 8" key="1">
    <citation type="submission" date="2012-02" db="EMBL/GenBank/DDBJ databases">
        <title>Complete genome sequence of Phycisphaera mikurensis NBRC 102666.</title>
        <authorList>
            <person name="Ankai A."/>
            <person name="Hosoyama A."/>
            <person name="Terui Y."/>
            <person name="Sekine M."/>
            <person name="Fukai R."/>
            <person name="Kato Y."/>
            <person name="Nakamura S."/>
            <person name="Yamada-Narita S."/>
            <person name="Kawakoshi A."/>
            <person name="Fukunaga Y."/>
            <person name="Yamazaki S."/>
            <person name="Fujita N."/>
        </authorList>
    </citation>
    <scope>NUCLEOTIDE SEQUENCE [LARGE SCALE GENOMIC DNA]</scope>
    <source>
        <strain evidence="8">NBRC 102666 / KCTC 22515 / FYK2301M01</strain>
    </source>
</reference>
<keyword evidence="3 4" id="KW-0687">Ribonucleoprotein</keyword>